<organism evidence="3 4">
    <name type="scientific">Aphanomyces euteiches</name>
    <dbReference type="NCBI Taxonomy" id="100861"/>
    <lineage>
        <taxon>Eukaryota</taxon>
        <taxon>Sar</taxon>
        <taxon>Stramenopiles</taxon>
        <taxon>Oomycota</taxon>
        <taxon>Saprolegniomycetes</taxon>
        <taxon>Saprolegniales</taxon>
        <taxon>Verrucalvaceae</taxon>
        <taxon>Aphanomyces</taxon>
    </lineage>
</organism>
<proteinExistence type="predicted"/>
<keyword evidence="2" id="KW-0732">Signal</keyword>
<feature type="signal peptide" evidence="2">
    <location>
        <begin position="1"/>
        <end position="19"/>
    </location>
</feature>
<dbReference type="AlphaFoldDB" id="A0A6G0XXY7"/>
<feature type="chain" id="PRO_5026184255" description="Serine protease" evidence="2">
    <location>
        <begin position="20"/>
        <end position="602"/>
    </location>
</feature>
<dbReference type="VEuPathDB" id="FungiDB:AeMF1_011487"/>
<reference evidence="3 4" key="1">
    <citation type="submission" date="2019-07" db="EMBL/GenBank/DDBJ databases">
        <title>Genomics analysis of Aphanomyces spp. identifies a new class of oomycete effector associated with host adaptation.</title>
        <authorList>
            <person name="Gaulin E."/>
        </authorList>
    </citation>
    <scope>NUCLEOTIDE SEQUENCE [LARGE SCALE GENOMIC DNA]</scope>
    <source>
        <strain evidence="3 4">ATCC 201684</strain>
    </source>
</reference>
<comment type="caution">
    <text evidence="3">The sequence shown here is derived from an EMBL/GenBank/DDBJ whole genome shotgun (WGS) entry which is preliminary data.</text>
</comment>
<dbReference type="PANTHER" id="PTHR36234">
    <property type="entry name" value="LYSYL ENDOPEPTIDASE"/>
    <property type="match status" value="1"/>
</dbReference>
<dbReference type="EMBL" id="VJMJ01000001">
    <property type="protein sequence ID" value="KAF0745609.1"/>
    <property type="molecule type" value="Genomic_DNA"/>
</dbReference>
<dbReference type="InterPro" id="IPR009003">
    <property type="entry name" value="Peptidase_S1_PA"/>
</dbReference>
<dbReference type="InterPro" id="IPR043504">
    <property type="entry name" value="Peptidase_S1_PA_chymotrypsin"/>
</dbReference>
<dbReference type="Pfam" id="PF13365">
    <property type="entry name" value="Trypsin_2"/>
    <property type="match status" value="1"/>
</dbReference>
<accession>A0A6G0XXY7</accession>
<evidence type="ECO:0008006" key="5">
    <source>
        <dbReference type="Google" id="ProtNLM"/>
    </source>
</evidence>
<evidence type="ECO:0000256" key="2">
    <source>
        <dbReference type="SAM" id="SignalP"/>
    </source>
</evidence>
<name>A0A6G0XXY7_9STRA</name>
<evidence type="ECO:0000313" key="4">
    <source>
        <dbReference type="Proteomes" id="UP000481153"/>
    </source>
</evidence>
<dbReference type="SUPFAM" id="SSF50494">
    <property type="entry name" value="Trypsin-like serine proteases"/>
    <property type="match status" value="1"/>
</dbReference>
<protein>
    <recommendedName>
        <fullName evidence="5">Serine protease</fullName>
    </recommendedName>
</protein>
<keyword evidence="1" id="KW-0843">Virulence</keyword>
<dbReference type="Proteomes" id="UP000481153">
    <property type="component" value="Unassembled WGS sequence"/>
</dbReference>
<evidence type="ECO:0000256" key="1">
    <source>
        <dbReference type="ARBA" id="ARBA00023026"/>
    </source>
</evidence>
<keyword evidence="4" id="KW-1185">Reference proteome</keyword>
<dbReference type="Gene3D" id="2.40.10.10">
    <property type="entry name" value="Trypsin-like serine proteases"/>
    <property type="match status" value="2"/>
</dbReference>
<dbReference type="PANTHER" id="PTHR36234:SF5">
    <property type="entry name" value="LYSYL ENDOPEPTIDASE"/>
    <property type="match status" value="1"/>
</dbReference>
<gene>
    <name evidence="3" type="ORF">Ae201684_000062</name>
</gene>
<evidence type="ECO:0000313" key="3">
    <source>
        <dbReference type="EMBL" id="KAF0745609.1"/>
    </source>
</evidence>
<sequence>MRSTAVTLLAVVVVPHVFATPCTMRPAVSPWCLDSAAPATAIIQHAALSIVKLSRPSSVLSSAAPLVCTGWFVGSGGYVLTNHHCIATAAAAASTTFEFATSCVGTCRAPCRSSTSLRGSHLVATSADLDYTLVKLDHATWPQGLQLDGSDVSPLNQDVFVLQHQGGGPLVVAKDGVVLTTTYAGCVNSSRQDLLGYALDTADGSSGSPVVNLAVGSVVALHSCGGCGQQDGRLNAGIPIRSIIDDLLLQKALPRGALAATAPPPIEWTLVVHHHGELHLHSAASVSIDQYWFSLVDDASVSIHASTQDSSNSTAVALLAIDPTMHETTLLVTATSDLTYALWRGEYYIVVGAASSFEPLSSWTLPSRLPSSHGVRCNDITAAPYAKYELSLFADDAGVVDRWVMPQRHAVASTACAPESRLRIQAIVSGTLYAMDSVVSTDLIAFEMARAGKLALDVVSFQETDNGTLAAQGLPGLCGRAYVDTEIYIFESTWGTVVATSSNRSTTKAKTTDVSSISTRDPYVEVYLPRGNYTVVVGQEPLALDQAIHVIDPGPRDIPATPLLCGKPSTRGHYHVFFRADQPLVARPPGSFDQTACVTEVC</sequence>